<proteinExistence type="predicted"/>
<sequence>VDNPWRGEVRGEVRGIPLLLRSDQVLQEIGRSLSDLIDEDGYCGPRNSKDSEKQPVEDHMFRICEFCG</sequence>
<protein>
    <submittedName>
        <fullName evidence="1">Uncharacterized protein</fullName>
    </submittedName>
</protein>
<organism evidence="1 2">
    <name type="scientific">Pristionchus entomophagus</name>
    <dbReference type="NCBI Taxonomy" id="358040"/>
    <lineage>
        <taxon>Eukaryota</taxon>
        <taxon>Metazoa</taxon>
        <taxon>Ecdysozoa</taxon>
        <taxon>Nematoda</taxon>
        <taxon>Chromadorea</taxon>
        <taxon>Rhabditida</taxon>
        <taxon>Rhabditina</taxon>
        <taxon>Diplogasteromorpha</taxon>
        <taxon>Diplogasteroidea</taxon>
        <taxon>Neodiplogasteridae</taxon>
        <taxon>Pristionchus</taxon>
    </lineage>
</organism>
<keyword evidence="2" id="KW-1185">Reference proteome</keyword>
<feature type="non-terminal residue" evidence="1">
    <location>
        <position position="1"/>
    </location>
</feature>
<accession>A0AAV5UFG4</accession>
<dbReference type="EMBL" id="BTSX01000006">
    <property type="protein sequence ID" value="GMT05617.1"/>
    <property type="molecule type" value="Genomic_DNA"/>
</dbReference>
<evidence type="ECO:0000313" key="2">
    <source>
        <dbReference type="Proteomes" id="UP001432027"/>
    </source>
</evidence>
<reference evidence="1" key="1">
    <citation type="submission" date="2023-10" db="EMBL/GenBank/DDBJ databases">
        <title>Genome assembly of Pristionchus species.</title>
        <authorList>
            <person name="Yoshida K."/>
            <person name="Sommer R.J."/>
        </authorList>
    </citation>
    <scope>NUCLEOTIDE SEQUENCE</scope>
    <source>
        <strain evidence="1">RS0144</strain>
    </source>
</reference>
<dbReference type="Proteomes" id="UP001432027">
    <property type="component" value="Unassembled WGS sequence"/>
</dbReference>
<gene>
    <name evidence="1" type="ORF">PENTCL1PPCAC_27791</name>
</gene>
<name>A0AAV5UFG4_9BILA</name>
<dbReference type="AlphaFoldDB" id="A0AAV5UFG4"/>
<evidence type="ECO:0000313" key="1">
    <source>
        <dbReference type="EMBL" id="GMT05617.1"/>
    </source>
</evidence>
<feature type="non-terminal residue" evidence="1">
    <location>
        <position position="68"/>
    </location>
</feature>
<comment type="caution">
    <text evidence="1">The sequence shown here is derived from an EMBL/GenBank/DDBJ whole genome shotgun (WGS) entry which is preliminary data.</text>
</comment>